<feature type="signal peptide" evidence="1">
    <location>
        <begin position="1"/>
        <end position="25"/>
    </location>
</feature>
<evidence type="ECO:0000313" key="3">
    <source>
        <dbReference type="Proteomes" id="UP000184267"/>
    </source>
</evidence>
<reference evidence="2 3" key="1">
    <citation type="submission" date="2016-10" db="EMBL/GenBank/DDBJ databases">
        <title>Genome sequence of the basidiomycete white-rot fungus Trametes pubescens.</title>
        <authorList>
            <person name="Makela M.R."/>
            <person name="Granchi Z."/>
            <person name="Peng M."/>
            <person name="De Vries R.P."/>
            <person name="Grigoriev I."/>
            <person name="Riley R."/>
            <person name="Hilden K."/>
        </authorList>
    </citation>
    <scope>NUCLEOTIDE SEQUENCE [LARGE SCALE GENOMIC DNA]</scope>
    <source>
        <strain evidence="2 3">FBCC735</strain>
    </source>
</reference>
<comment type="caution">
    <text evidence="2">The sequence shown here is derived from an EMBL/GenBank/DDBJ whole genome shotgun (WGS) entry which is preliminary data.</text>
</comment>
<dbReference type="AlphaFoldDB" id="A0A1M2VKE9"/>
<name>A0A1M2VKE9_TRAPU</name>
<dbReference type="OMA" id="DVATIRW"/>
<dbReference type="OrthoDB" id="2973648at2759"/>
<gene>
    <name evidence="2" type="ORF">TRAPUB_1014</name>
</gene>
<dbReference type="Proteomes" id="UP000184267">
    <property type="component" value="Unassembled WGS sequence"/>
</dbReference>
<evidence type="ECO:0000256" key="1">
    <source>
        <dbReference type="SAM" id="SignalP"/>
    </source>
</evidence>
<accession>A0A1M2VKE9</accession>
<keyword evidence="1" id="KW-0732">Signal</keyword>
<sequence length="225" mass="22885">MLAMISWPSVVRSLALLVFASACAALTLVDPTKSPRILRPNGADVWTVGDVATIRWSNDGLSITTEVGRLLLGFENPDNGQTMEFPSQPLADGFALADGVLNVIVPAVPTGNFYWIALTGNAANQSPLFSIVNPAAPTEGTPGNITFPVSLAVSAAPEATVSHTSSAGSPSSSSVGTTMSPALTSAVASPSTTSSGSSAACRRTVDSSLGWLLTSLLGLATILVV</sequence>
<organism evidence="2 3">
    <name type="scientific">Trametes pubescens</name>
    <name type="common">White-rot fungus</name>
    <dbReference type="NCBI Taxonomy" id="154538"/>
    <lineage>
        <taxon>Eukaryota</taxon>
        <taxon>Fungi</taxon>
        <taxon>Dikarya</taxon>
        <taxon>Basidiomycota</taxon>
        <taxon>Agaricomycotina</taxon>
        <taxon>Agaricomycetes</taxon>
        <taxon>Polyporales</taxon>
        <taxon>Polyporaceae</taxon>
        <taxon>Trametes</taxon>
    </lineage>
</organism>
<keyword evidence="3" id="KW-1185">Reference proteome</keyword>
<evidence type="ECO:0000313" key="2">
    <source>
        <dbReference type="EMBL" id="OJT08079.1"/>
    </source>
</evidence>
<proteinExistence type="predicted"/>
<dbReference type="STRING" id="154538.A0A1M2VKE9"/>
<protein>
    <submittedName>
        <fullName evidence="2">Uncharacterized protein</fullName>
    </submittedName>
</protein>
<feature type="chain" id="PRO_5011979062" evidence="1">
    <location>
        <begin position="26"/>
        <end position="225"/>
    </location>
</feature>
<dbReference type="EMBL" id="MNAD01001083">
    <property type="protein sequence ID" value="OJT08079.1"/>
    <property type="molecule type" value="Genomic_DNA"/>
</dbReference>